<dbReference type="Pfam" id="PF16244">
    <property type="entry name" value="DUF4901"/>
    <property type="match status" value="2"/>
</dbReference>
<sequence>MRTKKGAALVKKEELKQKALEIGRVPTHLKLEIEDYGDERKRSYFCWIDPQDEHKGIIVELGPDGQLEGLSRDIELESDEKLSEDQIEDILIQFVNSHYPEAPSAFVREENDEAYDDKVRFSYVQMEDGLPLPMSGFMADVSLSGEVVYFRYYGKACNIIKPEQVADEKEALAYFKKDVDVTLLFEILHRSVYKNGDDQPHLVYEFENAGIAVPADLVREEKEFDNDDYRERESFPLPLFEGIHEKADPGSMIGVEKGLVRERETDLGDGRIGIVWRNPDNPVYQPADKSMDSWLRGRIHQMLKTIHNKETGKLEGVMSFIDEKGPYTVGEEECEKIAIRFLFALFPNADQYFKIKYAEQDEESSSAVFTFDVHCNGVPLRFGQVKICVSRQTGLITVYMGPDIDPEVLQAIDPVPSISPEQAKSIFWRHFKVELGWKREYEEDEENSYRLVYNPVYPRLIDAHTGEAVISAL</sequence>
<evidence type="ECO:0000259" key="1">
    <source>
        <dbReference type="Pfam" id="PF16244"/>
    </source>
</evidence>
<dbReference type="AlphaFoldDB" id="A0A9Q4HRG1"/>
<accession>A0A9Q4HRG1</accession>
<comment type="caution">
    <text evidence="2">The sequence shown here is derived from an EMBL/GenBank/DDBJ whole genome shotgun (WGS) entry which is preliminary data.</text>
</comment>
<dbReference type="RefSeq" id="WP_268497237.1">
    <property type="nucleotide sequence ID" value="NZ_JALAVZ010000004.1"/>
</dbReference>
<reference evidence="2" key="1">
    <citation type="submission" date="2022-02" db="EMBL/GenBank/DDBJ databases">
        <title>Crop Bioprotection Bacillus Genome Sequencing.</title>
        <authorList>
            <person name="Dunlap C."/>
        </authorList>
    </citation>
    <scope>NUCLEOTIDE SEQUENCE</scope>
    <source>
        <strain evidence="2">EC49O2N-C10</strain>
    </source>
</reference>
<protein>
    <submittedName>
        <fullName evidence="2">DUF4901 domain-containing protein</fullName>
    </submittedName>
</protein>
<evidence type="ECO:0000313" key="2">
    <source>
        <dbReference type="EMBL" id="MCY9185257.1"/>
    </source>
</evidence>
<feature type="domain" description="YcdB/YcdC repeated" evidence="1">
    <location>
        <begin position="246"/>
        <end position="402"/>
    </location>
</feature>
<dbReference type="EMBL" id="JALAWA010000006">
    <property type="protein sequence ID" value="MCY9185257.1"/>
    <property type="molecule type" value="Genomic_DNA"/>
</dbReference>
<dbReference type="Proteomes" id="UP001073053">
    <property type="component" value="Unassembled WGS sequence"/>
</dbReference>
<proteinExistence type="predicted"/>
<evidence type="ECO:0000313" key="3">
    <source>
        <dbReference type="Proteomes" id="UP001073053"/>
    </source>
</evidence>
<organism evidence="2 3">
    <name type="scientific">Bacillus halotolerans</name>
    <dbReference type="NCBI Taxonomy" id="260554"/>
    <lineage>
        <taxon>Bacteria</taxon>
        <taxon>Bacillati</taxon>
        <taxon>Bacillota</taxon>
        <taxon>Bacilli</taxon>
        <taxon>Bacillales</taxon>
        <taxon>Bacillaceae</taxon>
        <taxon>Bacillus</taxon>
    </lineage>
</organism>
<name>A0A9Q4HRG1_9BACI</name>
<gene>
    <name evidence="2" type="ORF">MOF03_11440</name>
</gene>
<dbReference type="InterPro" id="IPR032599">
    <property type="entry name" value="YcdB/YcdC_rep_domain"/>
</dbReference>
<feature type="domain" description="YcdB/YcdC repeated" evidence="1">
    <location>
        <begin position="12"/>
        <end position="154"/>
    </location>
</feature>